<dbReference type="EMBL" id="VBAK01000076">
    <property type="protein sequence ID" value="TMI91977.1"/>
    <property type="molecule type" value="Genomic_DNA"/>
</dbReference>
<dbReference type="Pfam" id="PF08240">
    <property type="entry name" value="ADH_N"/>
    <property type="match status" value="1"/>
</dbReference>
<evidence type="ECO:0000256" key="1">
    <source>
        <dbReference type="ARBA" id="ARBA00023002"/>
    </source>
</evidence>
<dbReference type="InterPro" id="IPR017614">
    <property type="entry name" value="Dearomat_deydrogenase"/>
</dbReference>
<accession>A0A537K8A9</accession>
<name>A0A537K8A9_9BACT</name>
<feature type="domain" description="Alcohol dehydrogenase-like N-terminal" evidence="3">
    <location>
        <begin position="31"/>
        <end position="138"/>
    </location>
</feature>
<feature type="domain" description="Alcohol dehydrogenase-like C-terminal" evidence="2">
    <location>
        <begin position="181"/>
        <end position="316"/>
    </location>
</feature>
<dbReference type="InterPro" id="IPR013154">
    <property type="entry name" value="ADH-like_N"/>
</dbReference>
<dbReference type="Gene3D" id="3.90.180.10">
    <property type="entry name" value="Medium-chain alcohol dehydrogenases, catalytic domain"/>
    <property type="match status" value="1"/>
</dbReference>
<dbReference type="Pfam" id="PF00107">
    <property type="entry name" value="ADH_zinc_N"/>
    <property type="match status" value="1"/>
</dbReference>
<comment type="caution">
    <text evidence="4">The sequence shown here is derived from an EMBL/GenBank/DDBJ whole genome shotgun (WGS) entry which is preliminary data.</text>
</comment>
<dbReference type="AlphaFoldDB" id="A0A537K8A9"/>
<dbReference type="InterPro" id="IPR013149">
    <property type="entry name" value="ADH-like_C"/>
</dbReference>
<dbReference type="CDD" id="cd08254">
    <property type="entry name" value="hydroxyacyl_CoA_DH"/>
    <property type="match status" value="1"/>
</dbReference>
<reference evidence="4 5" key="1">
    <citation type="journal article" date="2019" name="Nat. Microbiol.">
        <title>Mediterranean grassland soil C-N compound turnover is dependent on rainfall and depth, and is mediated by genomically divergent microorganisms.</title>
        <authorList>
            <person name="Diamond S."/>
            <person name="Andeer P.F."/>
            <person name="Li Z."/>
            <person name="Crits-Christoph A."/>
            <person name="Burstein D."/>
            <person name="Anantharaman K."/>
            <person name="Lane K.R."/>
            <person name="Thomas B.C."/>
            <person name="Pan C."/>
            <person name="Northen T.R."/>
            <person name="Banfield J.F."/>
        </authorList>
    </citation>
    <scope>NUCLEOTIDE SEQUENCE [LARGE SCALE GENOMIC DNA]</scope>
    <source>
        <strain evidence="4">NP_3</strain>
    </source>
</reference>
<keyword evidence="1 4" id="KW-0560">Oxidoreductase</keyword>
<dbReference type="SUPFAM" id="SSF51735">
    <property type="entry name" value="NAD(P)-binding Rossmann-fold domains"/>
    <property type="match status" value="1"/>
</dbReference>
<evidence type="ECO:0000313" key="4">
    <source>
        <dbReference type="EMBL" id="TMI91977.1"/>
    </source>
</evidence>
<dbReference type="Proteomes" id="UP000318509">
    <property type="component" value="Unassembled WGS sequence"/>
</dbReference>
<proteinExistence type="predicted"/>
<dbReference type="EC" id="1.1.1.368" evidence="4"/>
<dbReference type="InterPro" id="IPR036291">
    <property type="entry name" value="NAD(P)-bd_dom_sf"/>
</dbReference>
<evidence type="ECO:0000259" key="2">
    <source>
        <dbReference type="Pfam" id="PF00107"/>
    </source>
</evidence>
<dbReference type="PANTHER" id="PTHR43401">
    <property type="entry name" value="L-THREONINE 3-DEHYDROGENASE"/>
    <property type="match status" value="1"/>
</dbReference>
<dbReference type="InterPro" id="IPR011032">
    <property type="entry name" value="GroES-like_sf"/>
</dbReference>
<dbReference type="InterPro" id="IPR050129">
    <property type="entry name" value="Zn_alcohol_dh"/>
</dbReference>
<evidence type="ECO:0000259" key="3">
    <source>
        <dbReference type="Pfam" id="PF08240"/>
    </source>
</evidence>
<dbReference type="Gene3D" id="3.40.50.720">
    <property type="entry name" value="NAD(P)-binding Rossmann-like Domain"/>
    <property type="match status" value="1"/>
</dbReference>
<dbReference type="SUPFAM" id="SSF50129">
    <property type="entry name" value="GroES-like"/>
    <property type="match status" value="1"/>
</dbReference>
<dbReference type="PANTHER" id="PTHR43401:SF2">
    <property type="entry name" value="L-THREONINE 3-DEHYDROGENASE"/>
    <property type="match status" value="1"/>
</dbReference>
<organism evidence="4 5">
    <name type="scientific">Candidatus Segetimicrobium genomatis</name>
    <dbReference type="NCBI Taxonomy" id="2569760"/>
    <lineage>
        <taxon>Bacteria</taxon>
        <taxon>Bacillati</taxon>
        <taxon>Candidatus Sysuimicrobiota</taxon>
        <taxon>Candidatus Sysuimicrobiia</taxon>
        <taxon>Candidatus Sysuimicrobiales</taxon>
        <taxon>Candidatus Segetimicrobiaceae</taxon>
        <taxon>Candidatus Segetimicrobium</taxon>
    </lineage>
</organism>
<dbReference type="GO" id="GO:0016491">
    <property type="term" value="F:oxidoreductase activity"/>
    <property type="evidence" value="ECO:0007669"/>
    <property type="project" value="UniProtKB-KW"/>
</dbReference>
<gene>
    <name evidence="4" type="primary">had</name>
    <name evidence="4" type="ORF">E6H00_03260</name>
</gene>
<protein>
    <submittedName>
        <fullName evidence="4">6-hydroxycyclohex-1-ene-1-carbonyl-CoA dehydrogenase</fullName>
        <ecNumber evidence="4">1.1.1.368</ecNumber>
    </submittedName>
</protein>
<sequence length="364" mass="39271">MVASAGEREDTRRSPPFHLEQRFLPLGALAPGEALVQIAGCGICGTDLGYFYDGILTVSRPPLTLGHEISGTVVAGDASWVGKRVIVPTILPCGSCGLCRAGRANRCLAQKMPGNSYGPYGGFASHIPVPARELCEVPAQAAIPLELLAVVADAVATPYQAALRGGLQRGDRVIIVGVTGGLGIYMAQWAKLLGAEVVIGIGRSPDKLAQTQAFGVDLPLSAAARSPREVRKEFRSLCRKNRLDARSGWKIFEMSGTQAGQETALELLAYAGMVVVVGFSPEPVSYHLSRLMAYDAEVRGTWGCPPEHYPYVLDQVLQERIRIRPLVATRPMDRIRETFEEIRERRCGMKRVVLSPEGRGDGGH</sequence>
<dbReference type="NCBIfam" id="TIGR03201">
    <property type="entry name" value="dearomat_had"/>
    <property type="match status" value="1"/>
</dbReference>
<evidence type="ECO:0000313" key="5">
    <source>
        <dbReference type="Proteomes" id="UP000318509"/>
    </source>
</evidence>